<dbReference type="AlphaFoldDB" id="A0A9N9JDP5"/>
<comment type="caution">
    <text evidence="1">The sequence shown here is derived from an EMBL/GenBank/DDBJ whole genome shotgun (WGS) entry which is preliminary data.</text>
</comment>
<reference evidence="1" key="1">
    <citation type="submission" date="2021-06" db="EMBL/GenBank/DDBJ databases">
        <authorList>
            <person name="Kallberg Y."/>
            <person name="Tangrot J."/>
            <person name="Rosling A."/>
        </authorList>
    </citation>
    <scope>NUCLEOTIDE SEQUENCE</scope>
    <source>
        <strain evidence="1">MA453B</strain>
    </source>
</reference>
<name>A0A9N9JDP5_9GLOM</name>
<dbReference type="EMBL" id="CAJVPY010020829">
    <property type="protein sequence ID" value="CAG8777173.1"/>
    <property type="molecule type" value="Genomic_DNA"/>
</dbReference>
<evidence type="ECO:0000313" key="1">
    <source>
        <dbReference type="EMBL" id="CAG8777173.1"/>
    </source>
</evidence>
<sequence>LEALNNQNLEPKALDNQDIELEVLAAYNSTDELSDIVLFTVDLFSHYYFCFSFDNVEEFSIGKAFKNWDQKVNFWFKNNKNHIEVITFNNKHIEHEFNLLASQFDLMLFKLSKEIVK</sequence>
<accession>A0A9N9JDP5</accession>
<dbReference type="OrthoDB" id="10509945at2759"/>
<evidence type="ECO:0000313" key="2">
    <source>
        <dbReference type="Proteomes" id="UP000789405"/>
    </source>
</evidence>
<keyword evidence="2" id="KW-1185">Reference proteome</keyword>
<dbReference type="Proteomes" id="UP000789405">
    <property type="component" value="Unassembled WGS sequence"/>
</dbReference>
<gene>
    <name evidence="1" type="ORF">DERYTH_LOCUS19263</name>
</gene>
<proteinExistence type="predicted"/>
<organism evidence="1 2">
    <name type="scientific">Dentiscutata erythropus</name>
    <dbReference type="NCBI Taxonomy" id="1348616"/>
    <lineage>
        <taxon>Eukaryota</taxon>
        <taxon>Fungi</taxon>
        <taxon>Fungi incertae sedis</taxon>
        <taxon>Mucoromycota</taxon>
        <taxon>Glomeromycotina</taxon>
        <taxon>Glomeromycetes</taxon>
        <taxon>Diversisporales</taxon>
        <taxon>Gigasporaceae</taxon>
        <taxon>Dentiscutata</taxon>
    </lineage>
</organism>
<feature type="non-terminal residue" evidence="1">
    <location>
        <position position="1"/>
    </location>
</feature>
<protein>
    <submittedName>
        <fullName evidence="1">8435_t:CDS:1</fullName>
    </submittedName>
</protein>